<keyword evidence="2" id="KW-1185">Reference proteome</keyword>
<dbReference type="AlphaFoldDB" id="A0A836B971"/>
<name>A0A836B971_9CHLO</name>
<dbReference type="OrthoDB" id="509361at2759"/>
<protein>
    <submittedName>
        <fullName evidence="1">Uncharacterized protein</fullName>
    </submittedName>
</protein>
<organism evidence="1 2">
    <name type="scientific">Chlamydomonas schloesseri</name>
    <dbReference type="NCBI Taxonomy" id="2026947"/>
    <lineage>
        <taxon>Eukaryota</taxon>
        <taxon>Viridiplantae</taxon>
        <taxon>Chlorophyta</taxon>
        <taxon>core chlorophytes</taxon>
        <taxon>Chlorophyceae</taxon>
        <taxon>CS clade</taxon>
        <taxon>Chlamydomonadales</taxon>
        <taxon>Chlamydomonadaceae</taxon>
        <taxon>Chlamydomonas</taxon>
    </lineage>
</organism>
<dbReference type="EMBL" id="JAEHOD010000009">
    <property type="protein sequence ID" value="KAG2450969.1"/>
    <property type="molecule type" value="Genomic_DNA"/>
</dbReference>
<dbReference type="PANTHER" id="PTHR31755">
    <property type="entry name" value="FOLATE RECEPTOR-LIKE"/>
    <property type="match status" value="1"/>
</dbReference>
<reference evidence="1" key="1">
    <citation type="journal article" date="2020" name="bioRxiv">
        <title>Comparative genomics of Chlamydomonas.</title>
        <authorList>
            <person name="Craig R.J."/>
            <person name="Hasan A.R."/>
            <person name="Ness R.W."/>
            <person name="Keightley P.D."/>
        </authorList>
    </citation>
    <scope>NUCLEOTIDE SEQUENCE</scope>
    <source>
        <strain evidence="1">CCAP 11/173</strain>
    </source>
</reference>
<evidence type="ECO:0000313" key="2">
    <source>
        <dbReference type="Proteomes" id="UP000613740"/>
    </source>
</evidence>
<comment type="caution">
    <text evidence="1">The sequence shown here is derived from an EMBL/GenBank/DDBJ whole genome shotgun (WGS) entry which is preliminary data.</text>
</comment>
<dbReference type="PANTHER" id="PTHR31755:SF3">
    <property type="entry name" value="EXOCYST COMPLEX COMPONENT SEC6"/>
    <property type="match status" value="1"/>
</dbReference>
<dbReference type="Proteomes" id="UP000613740">
    <property type="component" value="Unassembled WGS sequence"/>
</dbReference>
<dbReference type="InterPro" id="IPR040320">
    <property type="entry name" value="At4g37920-like"/>
</dbReference>
<proteinExistence type="predicted"/>
<gene>
    <name evidence="1" type="ORF">HYH02_004241</name>
</gene>
<evidence type="ECO:0000313" key="1">
    <source>
        <dbReference type="EMBL" id="KAG2450969.1"/>
    </source>
</evidence>
<sequence length="458" mass="50776">MEALARSSARAPAAGLSGRGLPVGRLVAPVHHSAQPRAVAFADVAAAASTSADVASTSMTTSAWSWRQCRAGGSGNHSAAVSCRRGRRTATVAAAASPAAASGPAAAEPAASVPKNLAEGDIVSPKREAKLTLEQYKEIYDRLINIFQTRPRDDWKKLIVFSKQWEEHYNGVFDRIKERAEAEPDLDKKMAMRKLFRALQNVNDELKRYNGLLLKLGEAADDEWEAVVAAYRGDLQKPFFEHMQCLIAAAKDDAAKREGLVLLNTRLVALIANHDAVAAEPEKLAAAAELYRDLLSSVTSMEDLDKKMAELGSSGRIDPAFLQISAKAYGAARDTNMSKDEAKWVAYKLYRHARDYFDRQQPAEKRIIEYLLTVTDPTERRNLLDKAITPGPVRMTETHDYLYSTPQRLFIVLDNTLRAYHLMRDGAAKNLNTPEAAVLPRKVRVMMELRDEIIRRYL</sequence>
<accession>A0A836B971</accession>